<dbReference type="SMART" id="SM00849">
    <property type="entry name" value="Lactamase_B"/>
    <property type="match status" value="1"/>
</dbReference>
<dbReference type="InterPro" id="IPR001279">
    <property type="entry name" value="Metallo-B-lactamas"/>
</dbReference>
<keyword evidence="4 6" id="KW-1133">Transmembrane helix</keyword>
<dbReference type="Gene3D" id="3.60.15.10">
    <property type="entry name" value="Ribonuclease Z/Hydroxyacylglutathione hydrolase-like"/>
    <property type="match status" value="1"/>
</dbReference>
<feature type="transmembrane region" description="Helical" evidence="6">
    <location>
        <begin position="399"/>
        <end position="420"/>
    </location>
</feature>
<dbReference type="Pfam" id="PF03772">
    <property type="entry name" value="Competence"/>
    <property type="match status" value="1"/>
</dbReference>
<protein>
    <submittedName>
        <fullName evidence="8">ComEC/Rec2 family competence protein</fullName>
    </submittedName>
</protein>
<keyword evidence="3 6" id="KW-0812">Transmembrane</keyword>
<dbReference type="Proteomes" id="UP001177160">
    <property type="component" value="Unassembled WGS sequence"/>
</dbReference>
<evidence type="ECO:0000256" key="6">
    <source>
        <dbReference type="SAM" id="Phobius"/>
    </source>
</evidence>
<dbReference type="NCBIfam" id="TIGR00360">
    <property type="entry name" value="ComEC_N-term"/>
    <property type="match status" value="1"/>
</dbReference>
<evidence type="ECO:0000259" key="7">
    <source>
        <dbReference type="SMART" id="SM00849"/>
    </source>
</evidence>
<reference evidence="8" key="1">
    <citation type="submission" date="2022-09" db="EMBL/GenBank/DDBJ databases">
        <title>Novel Mycoplasma species identified in domestic and wild animals.</title>
        <authorList>
            <person name="Volokhov D.V."/>
            <person name="Furtak V.A."/>
            <person name="Zagorodnyaya T.A."/>
        </authorList>
    </citation>
    <scope>NUCLEOTIDE SEQUENCE</scope>
    <source>
        <strain evidence="8">Oakley</strain>
    </source>
</reference>
<sequence>MKIFKRLLPSSHIHLYAIGLGLAWLAYRHWWAWIPLLLYAYWMRKQRISKSIWVMMILFYGWTWYVFEQPIPTPNPQGIIVQQEDVKAGYRYTVQYGLYRYHLYTPEVLNIGSIISVEGDFKTFETDRFEGAFSPKDYYRSKWVTHVIYQPKIIQQHQIWIPHQIHQDLKQHIGQLPTYTQVFVSSLVLGIFESDMKARISKIGITHLFVLSGLHVTVLMGILNRCLWFLPKKIKLGLETVLLFTYLWVTLFPISLIRAVIQTLLFEWLNHDKIRYTRLDAFSFTWVLMLIINPYYLSNTSFQLTFLVSFLFIISNFKTDALGMMVSTFSAQTLVLPITSKITNQVYPLAFLVAPWFIPVFSYVLLPLSWLALWDKLGMILNPVFELVLNTIGFLEAGAFYFTIPVLSGIFALFYWILWGMASIGPYKIKKAYRMTYVVLFLVLIPQLKYLNPIGKVTFLSVGQGDTTIIERPFRQCTVVIDAFGDVMDYLYLQHIQTIDYLIITHGDFDHHRETEPILNSFQVKQLVLSKYDEGDFEASMRKYHPLYVKQGDKLPCGDIELNILSPIHKSNDDNENSIVIQTKIRDTTYLFMGDLGVSGETTLVNQNQELSSDILKVGHHGSITSSHISFLTRVNPKIAIISAGVDNHFGHPHPAVVDRLKQRGIDVYQTNVVQTITFIDLPFYKRHIILVHKKG</sequence>
<dbReference type="InterPro" id="IPR052159">
    <property type="entry name" value="Competence_DNA_uptake"/>
</dbReference>
<name>A0ABT2Y5K7_9MOLU</name>
<keyword evidence="9" id="KW-1185">Reference proteome</keyword>
<evidence type="ECO:0000256" key="4">
    <source>
        <dbReference type="ARBA" id="ARBA00022989"/>
    </source>
</evidence>
<evidence type="ECO:0000313" key="9">
    <source>
        <dbReference type="Proteomes" id="UP001177160"/>
    </source>
</evidence>
<feature type="transmembrane region" description="Helical" evidence="6">
    <location>
        <begin position="432"/>
        <end position="451"/>
    </location>
</feature>
<feature type="transmembrane region" description="Helical" evidence="6">
    <location>
        <begin position="243"/>
        <end position="269"/>
    </location>
</feature>
<proteinExistence type="predicted"/>
<feature type="transmembrane region" description="Helical" evidence="6">
    <location>
        <begin position="12"/>
        <end position="31"/>
    </location>
</feature>
<evidence type="ECO:0000256" key="5">
    <source>
        <dbReference type="ARBA" id="ARBA00023136"/>
    </source>
</evidence>
<dbReference type="InterPro" id="IPR035681">
    <property type="entry name" value="ComA-like_MBL"/>
</dbReference>
<feature type="transmembrane region" description="Helical" evidence="6">
    <location>
        <begin position="203"/>
        <end position="223"/>
    </location>
</feature>
<feature type="transmembrane region" description="Helical" evidence="6">
    <location>
        <begin position="51"/>
        <end position="67"/>
    </location>
</feature>
<comment type="caution">
    <text evidence="8">The sequence shown here is derived from an EMBL/GenBank/DDBJ whole genome shotgun (WGS) entry which is preliminary data.</text>
</comment>
<dbReference type="EMBL" id="JAOVQM010000002">
    <property type="protein sequence ID" value="MCV2232021.1"/>
    <property type="molecule type" value="Genomic_DNA"/>
</dbReference>
<evidence type="ECO:0000256" key="1">
    <source>
        <dbReference type="ARBA" id="ARBA00004651"/>
    </source>
</evidence>
<dbReference type="RefSeq" id="WP_263608182.1">
    <property type="nucleotide sequence ID" value="NZ_JAOVQM010000002.1"/>
</dbReference>
<dbReference type="CDD" id="cd07731">
    <property type="entry name" value="ComA-like_MBL-fold"/>
    <property type="match status" value="1"/>
</dbReference>
<gene>
    <name evidence="8" type="ORF">N7548_04180</name>
</gene>
<dbReference type="PANTHER" id="PTHR30619:SF7">
    <property type="entry name" value="BETA-LACTAMASE DOMAIN PROTEIN"/>
    <property type="match status" value="1"/>
</dbReference>
<accession>A0ABT2Y5K7</accession>
<dbReference type="InterPro" id="IPR004477">
    <property type="entry name" value="ComEC_N"/>
</dbReference>
<feature type="transmembrane region" description="Helical" evidence="6">
    <location>
        <begin position="281"/>
        <end position="298"/>
    </location>
</feature>
<dbReference type="SUPFAM" id="SSF56281">
    <property type="entry name" value="Metallo-hydrolase/oxidoreductase"/>
    <property type="match status" value="1"/>
</dbReference>
<feature type="transmembrane region" description="Helical" evidence="6">
    <location>
        <begin position="346"/>
        <end position="373"/>
    </location>
</feature>
<dbReference type="Pfam" id="PF00753">
    <property type="entry name" value="Lactamase_B"/>
    <property type="match status" value="1"/>
</dbReference>
<evidence type="ECO:0000256" key="3">
    <source>
        <dbReference type="ARBA" id="ARBA00022692"/>
    </source>
</evidence>
<organism evidence="8 9">
    <name type="scientific">Paracholeplasma manati</name>
    <dbReference type="NCBI Taxonomy" id="591373"/>
    <lineage>
        <taxon>Bacteria</taxon>
        <taxon>Bacillati</taxon>
        <taxon>Mycoplasmatota</taxon>
        <taxon>Mollicutes</taxon>
        <taxon>Acholeplasmatales</taxon>
        <taxon>Acholeplasmataceae</taxon>
        <taxon>Paracholeplasma</taxon>
    </lineage>
</organism>
<evidence type="ECO:0000313" key="8">
    <source>
        <dbReference type="EMBL" id="MCV2232021.1"/>
    </source>
</evidence>
<keyword evidence="2" id="KW-1003">Cell membrane</keyword>
<comment type="subcellular location">
    <subcellularLocation>
        <location evidence="1">Cell membrane</location>
        <topology evidence="1">Multi-pass membrane protein</topology>
    </subcellularLocation>
</comment>
<feature type="domain" description="Metallo-beta-lactamase" evidence="7">
    <location>
        <begin position="464"/>
        <end position="646"/>
    </location>
</feature>
<dbReference type="PANTHER" id="PTHR30619">
    <property type="entry name" value="DNA INTERNALIZATION/COMPETENCE PROTEIN COMEC/REC2"/>
    <property type="match status" value="1"/>
</dbReference>
<evidence type="ECO:0000256" key="2">
    <source>
        <dbReference type="ARBA" id="ARBA00022475"/>
    </source>
</evidence>
<dbReference type="InterPro" id="IPR036866">
    <property type="entry name" value="RibonucZ/Hydroxyglut_hydro"/>
</dbReference>
<keyword evidence="5 6" id="KW-0472">Membrane</keyword>